<sequence length="125" mass="13938">MIANDNDPFGGVIYSYTRKQAINDGVLVDLSNYDVSKQHWKLPIACTDTLWQTIEAVMRQDDSQDISGILHDISTMAKLQIRGADTSDVVLFDVKLGKEIHKLKLHMGPGDTSDPVLTLMFSDED</sequence>
<reference evidence="1 2" key="1">
    <citation type="journal article" date="2018" name="Syst. Appl. Microbiol.">
        <title>Ereboglobus luteus gen. nov. sp. nov. from cockroach guts, and new insights into the oxygen relationship of the genera Opitutus and Didymococcus (Verrucomicrobia: Opitutaceae).</title>
        <authorList>
            <person name="Tegtmeier D."/>
            <person name="Belitz A."/>
            <person name="Radek R."/>
            <person name="Heimerl T."/>
            <person name="Brune A."/>
        </authorList>
    </citation>
    <scope>NUCLEOTIDE SEQUENCE [LARGE SCALE GENOMIC DNA]</scope>
    <source>
        <strain evidence="1 2">Ho45</strain>
    </source>
</reference>
<dbReference type="OrthoDB" id="196653at2"/>
<evidence type="ECO:0000313" key="1">
    <source>
        <dbReference type="EMBL" id="AWI09518.1"/>
    </source>
</evidence>
<dbReference type="EMBL" id="CP023004">
    <property type="protein sequence ID" value="AWI09518.1"/>
    <property type="molecule type" value="Genomic_DNA"/>
</dbReference>
<accession>A0A2U8E3P9</accession>
<gene>
    <name evidence="1" type="ORF">CKA38_09915</name>
</gene>
<dbReference type="Proteomes" id="UP000244896">
    <property type="component" value="Chromosome"/>
</dbReference>
<dbReference type="RefSeq" id="WP_152032784.1">
    <property type="nucleotide sequence ID" value="NZ_CP023004.1"/>
</dbReference>
<protein>
    <submittedName>
        <fullName evidence="1">Uncharacterized protein</fullName>
    </submittedName>
</protein>
<keyword evidence="2" id="KW-1185">Reference proteome</keyword>
<dbReference type="AlphaFoldDB" id="A0A2U8E3P9"/>
<dbReference type="InterPro" id="IPR046480">
    <property type="entry name" value="DUF6573"/>
</dbReference>
<dbReference type="KEGG" id="elut:CKA38_09915"/>
<organism evidence="1 2">
    <name type="scientific">Ereboglobus luteus</name>
    <dbReference type="NCBI Taxonomy" id="1796921"/>
    <lineage>
        <taxon>Bacteria</taxon>
        <taxon>Pseudomonadati</taxon>
        <taxon>Verrucomicrobiota</taxon>
        <taxon>Opitutia</taxon>
        <taxon>Opitutales</taxon>
        <taxon>Opitutaceae</taxon>
        <taxon>Ereboglobus</taxon>
    </lineage>
</organism>
<proteinExistence type="predicted"/>
<dbReference type="Pfam" id="PF20213">
    <property type="entry name" value="DUF6573"/>
    <property type="match status" value="1"/>
</dbReference>
<evidence type="ECO:0000313" key="2">
    <source>
        <dbReference type="Proteomes" id="UP000244896"/>
    </source>
</evidence>
<name>A0A2U8E3P9_9BACT</name>